<keyword evidence="2" id="KW-0413">Isomerase</keyword>
<dbReference type="Gene3D" id="3.20.20.150">
    <property type="entry name" value="Divalent-metal-dependent TIM barrel enzymes"/>
    <property type="match status" value="1"/>
</dbReference>
<dbReference type="PANTHER" id="PTHR12110">
    <property type="entry name" value="HYDROXYPYRUVATE ISOMERASE"/>
    <property type="match status" value="1"/>
</dbReference>
<protein>
    <submittedName>
        <fullName evidence="2">Sugar phosphate isomerase/epimerase family protein</fullName>
    </submittedName>
</protein>
<sequence>MVLKGISKAGLGDIRNDEQYIRQAASLGFEAVDFDAQDFVEAYGLEKAKKILSDNQVVLGSIALPVEWRGTKEEFNRDLLKLPSAAKAAQDLGCTRCMTYILPSTDEPSAQFMAASIYRLRVCAEILAVYDLKLGLEYVGPKHLRSMMKNPFIWTQEETLAMIQAIGSPNVGLVLDSYHWYTNGMDTEDITSLTADQIIYVHLNDAPSIPIDEVKDNERLYPGEGVIDLKAFLKAVTNTGYTGPVTQEVLRAVSEEETVEELLQRSATGYKKVFQSIQ</sequence>
<accession>A0ABW5ZID0</accession>
<evidence type="ECO:0000259" key="1">
    <source>
        <dbReference type="Pfam" id="PF01261"/>
    </source>
</evidence>
<dbReference type="RefSeq" id="WP_204729734.1">
    <property type="nucleotide sequence ID" value="NZ_JAFBDK010000010.1"/>
</dbReference>
<dbReference type="InterPro" id="IPR050312">
    <property type="entry name" value="IolE/XylAMocC-like"/>
</dbReference>
<feature type="domain" description="Xylose isomerase-like TIM barrel" evidence="1">
    <location>
        <begin position="21"/>
        <end position="263"/>
    </location>
</feature>
<name>A0ABW5ZID0_9BACL</name>
<organism evidence="2 3">
    <name type="scientific">Jeotgalibacillus terrae</name>
    <dbReference type="NCBI Taxonomy" id="587735"/>
    <lineage>
        <taxon>Bacteria</taxon>
        <taxon>Bacillati</taxon>
        <taxon>Bacillota</taxon>
        <taxon>Bacilli</taxon>
        <taxon>Bacillales</taxon>
        <taxon>Caryophanaceae</taxon>
        <taxon>Jeotgalibacillus</taxon>
    </lineage>
</organism>
<evidence type="ECO:0000313" key="3">
    <source>
        <dbReference type="Proteomes" id="UP001597561"/>
    </source>
</evidence>
<evidence type="ECO:0000313" key="2">
    <source>
        <dbReference type="EMBL" id="MFD2912714.1"/>
    </source>
</evidence>
<dbReference type="EMBL" id="JBHUPG010000023">
    <property type="protein sequence ID" value="MFD2912714.1"/>
    <property type="molecule type" value="Genomic_DNA"/>
</dbReference>
<dbReference type="InterPro" id="IPR036237">
    <property type="entry name" value="Xyl_isomerase-like_sf"/>
</dbReference>
<dbReference type="Pfam" id="PF01261">
    <property type="entry name" value="AP_endonuc_2"/>
    <property type="match status" value="1"/>
</dbReference>
<reference evidence="3" key="1">
    <citation type="journal article" date="2019" name="Int. J. Syst. Evol. Microbiol.">
        <title>The Global Catalogue of Microorganisms (GCM) 10K type strain sequencing project: providing services to taxonomists for standard genome sequencing and annotation.</title>
        <authorList>
            <consortium name="The Broad Institute Genomics Platform"/>
            <consortium name="The Broad Institute Genome Sequencing Center for Infectious Disease"/>
            <person name="Wu L."/>
            <person name="Ma J."/>
        </authorList>
    </citation>
    <scope>NUCLEOTIDE SEQUENCE [LARGE SCALE GENOMIC DNA]</scope>
    <source>
        <strain evidence="3">KCTC 13528</strain>
    </source>
</reference>
<gene>
    <name evidence="2" type="ORF">ACFS5P_12575</name>
</gene>
<keyword evidence="3" id="KW-1185">Reference proteome</keyword>
<proteinExistence type="predicted"/>
<comment type="caution">
    <text evidence="2">The sequence shown here is derived from an EMBL/GenBank/DDBJ whole genome shotgun (WGS) entry which is preliminary data.</text>
</comment>
<dbReference type="InterPro" id="IPR013022">
    <property type="entry name" value="Xyl_isomerase-like_TIM-brl"/>
</dbReference>
<dbReference type="Proteomes" id="UP001597561">
    <property type="component" value="Unassembled WGS sequence"/>
</dbReference>
<dbReference type="GO" id="GO:0016853">
    <property type="term" value="F:isomerase activity"/>
    <property type="evidence" value="ECO:0007669"/>
    <property type="project" value="UniProtKB-KW"/>
</dbReference>
<dbReference type="SUPFAM" id="SSF51658">
    <property type="entry name" value="Xylose isomerase-like"/>
    <property type="match status" value="1"/>
</dbReference>